<dbReference type="InterPro" id="IPR036188">
    <property type="entry name" value="FAD/NAD-bd_sf"/>
</dbReference>
<dbReference type="HOGENOM" id="CLU_014312_8_4_6"/>
<dbReference type="SUPFAM" id="SSF51905">
    <property type="entry name" value="FAD/NAD(P)-binding domain"/>
    <property type="match status" value="1"/>
</dbReference>
<evidence type="ECO:0000259" key="5">
    <source>
        <dbReference type="Pfam" id="PF00890"/>
    </source>
</evidence>
<comment type="cofactor">
    <cofactor evidence="1">
        <name>FAD</name>
        <dbReference type="ChEBI" id="CHEBI:57692"/>
    </cofactor>
</comment>
<dbReference type="Gene3D" id="3.90.700.10">
    <property type="entry name" value="Succinate dehydrogenase/fumarate reductase flavoprotein, catalytic domain"/>
    <property type="match status" value="1"/>
</dbReference>
<keyword evidence="2" id="KW-0285">Flavoprotein</keyword>
<dbReference type="KEGG" id="pkc:PKB_5516"/>
<dbReference type="PANTHER" id="PTHR11632:SF51">
    <property type="entry name" value="SUCCINATE DEHYDROGENASE [UBIQUINONE] FLAVOPROTEIN SUBUNIT, MITOCHONDRIAL"/>
    <property type="match status" value="1"/>
</dbReference>
<dbReference type="Proteomes" id="UP000025241">
    <property type="component" value="Chromosome I"/>
</dbReference>
<reference evidence="6 7" key="1">
    <citation type="submission" date="2013-03" db="EMBL/GenBank/DDBJ databases">
        <authorList>
            <person name="Linke B."/>
        </authorList>
    </citation>
    <scope>NUCLEOTIDE SEQUENCE [LARGE SCALE GENOMIC DNA]</scope>
    <source>
        <strain evidence="6 7">B13</strain>
    </source>
</reference>
<reference evidence="6 7" key="2">
    <citation type="submission" date="2014-05" db="EMBL/GenBank/DDBJ databases">
        <title>Genome sequence of the 3-chlorobenzoate degrading bacterium Pseudomonas knackmussii B13 shows multiple evidence for horizontal gene transfer.</title>
        <authorList>
            <person name="Miyazaki R."/>
            <person name="Bertelli C."/>
            <person name="Falquet L."/>
            <person name="Robinson-Rechavi M."/>
            <person name="Gharib W."/>
            <person name="Roy S."/>
            <person name="Van der Meer J.R."/>
        </authorList>
    </citation>
    <scope>NUCLEOTIDE SEQUENCE [LARGE SCALE GENOMIC DNA]</scope>
    <source>
        <strain evidence="6 7">B13</strain>
    </source>
</reference>
<protein>
    <submittedName>
        <fullName evidence="6">Fumarate reductase/succinate dehydrogenase flavoprotein domain-containing protein</fullName>
    </submittedName>
</protein>
<dbReference type="InterPro" id="IPR027477">
    <property type="entry name" value="Succ_DH/fumarate_Rdtase_cat_sf"/>
</dbReference>
<keyword evidence="7" id="KW-1185">Reference proteome</keyword>
<dbReference type="OrthoDB" id="9148689at2"/>
<evidence type="ECO:0000256" key="2">
    <source>
        <dbReference type="ARBA" id="ARBA00022630"/>
    </source>
</evidence>
<gene>
    <name evidence="6" type="ORF">PKB_5516</name>
</gene>
<name>A0A024HPM5_PSEKB</name>
<feature type="domain" description="FAD-dependent oxidoreductase 2 FAD-binding" evidence="5">
    <location>
        <begin position="85"/>
        <end position="468"/>
    </location>
</feature>
<organism evidence="6 7">
    <name type="scientific">Pseudomonas knackmussii (strain DSM 6978 / CCUG 54928 / LMG 23759 / B13)</name>
    <dbReference type="NCBI Taxonomy" id="1301098"/>
    <lineage>
        <taxon>Bacteria</taxon>
        <taxon>Pseudomonadati</taxon>
        <taxon>Pseudomonadota</taxon>
        <taxon>Gammaproteobacteria</taxon>
        <taxon>Pseudomonadales</taxon>
        <taxon>Pseudomonadaceae</taxon>
        <taxon>Pseudomonas</taxon>
    </lineage>
</organism>
<evidence type="ECO:0000313" key="6">
    <source>
        <dbReference type="EMBL" id="CDF86826.1"/>
    </source>
</evidence>
<dbReference type="AlphaFoldDB" id="A0A024HPM5"/>
<dbReference type="STRING" id="1301098.PKB_5516"/>
<dbReference type="PANTHER" id="PTHR11632">
    <property type="entry name" value="SUCCINATE DEHYDROGENASE 2 FLAVOPROTEIN SUBUNIT"/>
    <property type="match status" value="1"/>
</dbReference>
<dbReference type="eggNOG" id="COG0029">
    <property type="taxonomic scope" value="Bacteria"/>
</dbReference>
<accession>A0A024HPM5</accession>
<evidence type="ECO:0000313" key="7">
    <source>
        <dbReference type="Proteomes" id="UP000025241"/>
    </source>
</evidence>
<dbReference type="InterPro" id="IPR030664">
    <property type="entry name" value="SdhA/FrdA/AprA"/>
</dbReference>
<sequence length="555" mass="59330">MDQGIPYLQALDALRQGDCGEPPALADKQGLLDAHHPDYRPGSRVPLAIGANRGEQCPLALARLLQSNSQVDDADLAGAPVVNTDVLVIGAGGAGCAAAITAAEQGVRVLLATKLRSGDSNTVMAEGGIQAAVGDDDSLQQHFEDTLRTGHFCADRTLVARLAESGPETIRWLISQGMLFDLAEGGPMGGKLLRKKPGGASRARILSYRDYTGLEMMRVLREAVELEPRITLWNRCPLVELLSDENGQCVGAVLYNLERHGFILVRASRVILATGGAGRLHLNDFPTSNHYGATADGLVLAYRIGARLRELDSFQYHPTGLAWPSHLLGGLISEAARSAGAWLVNGEGQRFIDELQPRDVVAAAILRECAEGRGIERDGLAGVFLDTPGLERRFPGLLRQRLVSLCHLAARSNINPTREPLLVRPTLHYQNGGVGIDEYGATTVPGLYCAGEVSGGIHGRNRMMGNALLEIITFGRRAGAHAASTAESKPAPKVGLFHLYDWQRQLTLAGLPVDVRGPLLFPPYGNFDLRADASLRGTATGQRHAALPGNPETAP</sequence>
<keyword evidence="3" id="KW-0560">Oxidoreductase</keyword>
<dbReference type="Pfam" id="PF00890">
    <property type="entry name" value="FAD_binding_2"/>
    <property type="match status" value="1"/>
</dbReference>
<dbReference type="RefSeq" id="WP_043256222.1">
    <property type="nucleotide sequence ID" value="NZ_HG322950.1"/>
</dbReference>
<evidence type="ECO:0000256" key="4">
    <source>
        <dbReference type="PIRSR" id="PIRSR630664-50"/>
    </source>
</evidence>
<dbReference type="PRINTS" id="PR00411">
    <property type="entry name" value="PNDRDTASEI"/>
</dbReference>
<dbReference type="InterPro" id="IPR003953">
    <property type="entry name" value="FAD-dep_OxRdtase_2_FAD-bd"/>
</dbReference>
<dbReference type="GO" id="GO:0016491">
    <property type="term" value="F:oxidoreductase activity"/>
    <property type="evidence" value="ECO:0007669"/>
    <property type="project" value="UniProtKB-KW"/>
</dbReference>
<feature type="active site" description="Proton acceptor" evidence="4">
    <location>
        <position position="358"/>
    </location>
</feature>
<proteinExistence type="predicted"/>
<dbReference type="Gene3D" id="3.50.50.60">
    <property type="entry name" value="FAD/NAD(P)-binding domain"/>
    <property type="match status" value="1"/>
</dbReference>
<dbReference type="EMBL" id="HG322950">
    <property type="protein sequence ID" value="CDF86826.1"/>
    <property type="molecule type" value="Genomic_DNA"/>
</dbReference>
<dbReference type="PRINTS" id="PR00368">
    <property type="entry name" value="FADPNR"/>
</dbReference>
<dbReference type="SUPFAM" id="SSF56425">
    <property type="entry name" value="Succinate dehydrogenase/fumarate reductase flavoprotein, catalytic domain"/>
    <property type="match status" value="1"/>
</dbReference>
<dbReference type="PATRIC" id="fig|1301098.3.peg.5494"/>
<evidence type="ECO:0000256" key="3">
    <source>
        <dbReference type="ARBA" id="ARBA00023002"/>
    </source>
</evidence>
<evidence type="ECO:0000256" key="1">
    <source>
        <dbReference type="ARBA" id="ARBA00001974"/>
    </source>
</evidence>